<dbReference type="EMBL" id="BAABJP010000048">
    <property type="protein sequence ID" value="GAA5171449.1"/>
    <property type="molecule type" value="Genomic_DNA"/>
</dbReference>
<accession>A0ABP9R4J0</accession>
<evidence type="ECO:0000313" key="2">
    <source>
        <dbReference type="Proteomes" id="UP001428817"/>
    </source>
</evidence>
<dbReference type="InterPro" id="IPR004981">
    <property type="entry name" value="Trp_2_3_dOase"/>
</dbReference>
<dbReference type="PANTHER" id="PTHR10138">
    <property type="entry name" value="TRYPTOPHAN 2,3-DIOXYGENASE"/>
    <property type="match status" value="1"/>
</dbReference>
<dbReference type="Proteomes" id="UP001428817">
    <property type="component" value="Unassembled WGS sequence"/>
</dbReference>
<reference evidence="2" key="1">
    <citation type="journal article" date="2019" name="Int. J. Syst. Evol. Microbiol.">
        <title>The Global Catalogue of Microorganisms (GCM) 10K type strain sequencing project: providing services to taxonomists for standard genome sequencing and annotation.</title>
        <authorList>
            <consortium name="The Broad Institute Genomics Platform"/>
            <consortium name="The Broad Institute Genome Sequencing Center for Infectious Disease"/>
            <person name="Wu L."/>
            <person name="Ma J."/>
        </authorList>
    </citation>
    <scope>NUCLEOTIDE SEQUENCE [LARGE SCALE GENOMIC DNA]</scope>
    <source>
        <strain evidence="2">JCM 18303</strain>
    </source>
</reference>
<evidence type="ECO:0000313" key="1">
    <source>
        <dbReference type="EMBL" id="GAA5171449.1"/>
    </source>
</evidence>
<gene>
    <name evidence="1" type="ORF">GCM10023321_70040</name>
</gene>
<organism evidence="1 2">
    <name type="scientific">Pseudonocardia eucalypti</name>
    <dbReference type="NCBI Taxonomy" id="648755"/>
    <lineage>
        <taxon>Bacteria</taxon>
        <taxon>Bacillati</taxon>
        <taxon>Actinomycetota</taxon>
        <taxon>Actinomycetes</taxon>
        <taxon>Pseudonocardiales</taxon>
        <taxon>Pseudonocardiaceae</taxon>
        <taxon>Pseudonocardia</taxon>
    </lineage>
</organism>
<dbReference type="SUPFAM" id="SSF140959">
    <property type="entry name" value="Indolic compounds 2,3-dioxygenase-like"/>
    <property type="match status" value="1"/>
</dbReference>
<comment type="caution">
    <text evidence="1">The sequence shown here is derived from an EMBL/GenBank/DDBJ whole genome shotgun (WGS) entry which is preliminary data.</text>
</comment>
<proteinExistence type="predicted"/>
<protein>
    <recommendedName>
        <fullName evidence="3">Tryptophan 2,3-dioxygenase</fullName>
    </recommendedName>
</protein>
<dbReference type="Gene3D" id="1.20.58.480">
    <property type="match status" value="1"/>
</dbReference>
<dbReference type="InterPro" id="IPR037217">
    <property type="entry name" value="Trp/Indoleamine_2_3_dOase-like"/>
</dbReference>
<keyword evidence="2" id="KW-1185">Reference proteome</keyword>
<evidence type="ECO:0008006" key="3">
    <source>
        <dbReference type="Google" id="ProtNLM"/>
    </source>
</evidence>
<name>A0ABP9R4J0_9PSEU</name>
<dbReference type="PANTHER" id="PTHR10138:SF0">
    <property type="entry name" value="TRYPTOPHAN 2,3-DIOXYGENASE"/>
    <property type="match status" value="1"/>
</dbReference>
<sequence>MITTVLSGTADPAGFPLLAVASEVLKSGKHFLDPESLEALRRARLTVTASAHSARRSLVLNFLDVVLDKADGRYDYLTYTAQPLFPIVTDDSPDRRRDRTVALLLADLLTFELTELAGELDVLPEMRPSPELVAKRLRLALRAARPAAQRVGVTDDLDGTDTGPDPAREFAAAVMATGTAAERDLLCLTMQPVATLHDEYLFLRVLQAFEATFAAQAQRLRATITALDAGDPLAAARLLERNSEELREAGTIFSLIATMQVEAFRTFRAFTEGASAIQSESYKAMESLCRQPNPDRLAGLPYTSVPKVREAVLAGQPTVWEAVMAAEGRIGADDARVLAEAMSEYEAVMRRWRRTHHSIAVRMLGDTAGTGYTVGTPYLRSAMDLPVFDMVDPRRGITPNGGSAATR</sequence>